<name>A0A8W8NZC1_MAGGI</name>
<evidence type="ECO:0000313" key="1">
    <source>
        <dbReference type="EnsemblMetazoa" id="G8431.1:cds"/>
    </source>
</evidence>
<dbReference type="Proteomes" id="UP000005408">
    <property type="component" value="Unassembled WGS sequence"/>
</dbReference>
<dbReference type="EnsemblMetazoa" id="G8431.1">
    <property type="protein sequence ID" value="G8431.1:cds"/>
    <property type="gene ID" value="G8431"/>
</dbReference>
<dbReference type="AlphaFoldDB" id="A0A8W8NZC1"/>
<sequence length="422" mass="47691">MLVAINGSLYPKSKCVTARSTTLQGNSLWITVTDSDGEFVSEVQFERPYNFTIRLYSRVASDKLMISVEQDVGYYEIYPSCNLDVTSFDVAVSGGDFVSVVDFEEGNEDFVLLLRSEATSEWVIFNLRPVIGSYKINPNCNIDVTSSDVGEITTYTIVVSECPGEEPEGGRKEWGLWHKLFKGRKHIPSADYLTIEKNQLGNVTTTTKILRSKKSTIGPVFVTVTPKPNQLFQRQVLIKFKGPPDTSVSFEGRNLTKVQDSDGEFVSEAEFYSRSDTKFLYFDTTSETLGFGVDQPGHYELHPSCNVNINSTDVGELTTYTIQVSECQERTYGRLTRVVSRNGEIVVSDDNLKIEGNQEVLQGNAMSVSFNRSRVMIEDEKLKYLILKLVVFPKETFSSQIYRPRYEWRYTIIGSSKEDVVR</sequence>
<proteinExistence type="predicted"/>
<evidence type="ECO:0000313" key="2">
    <source>
        <dbReference type="Proteomes" id="UP000005408"/>
    </source>
</evidence>
<protein>
    <submittedName>
        <fullName evidence="1">Uncharacterized protein</fullName>
    </submittedName>
</protein>
<accession>A0A8W8NZC1</accession>
<reference evidence="1" key="1">
    <citation type="submission" date="2022-08" db="UniProtKB">
        <authorList>
            <consortium name="EnsemblMetazoa"/>
        </authorList>
    </citation>
    <scope>IDENTIFICATION</scope>
    <source>
        <strain evidence="1">05x7-T-G4-1.051#20</strain>
    </source>
</reference>
<organism evidence="1 2">
    <name type="scientific">Magallana gigas</name>
    <name type="common">Pacific oyster</name>
    <name type="synonym">Crassostrea gigas</name>
    <dbReference type="NCBI Taxonomy" id="29159"/>
    <lineage>
        <taxon>Eukaryota</taxon>
        <taxon>Metazoa</taxon>
        <taxon>Spiralia</taxon>
        <taxon>Lophotrochozoa</taxon>
        <taxon>Mollusca</taxon>
        <taxon>Bivalvia</taxon>
        <taxon>Autobranchia</taxon>
        <taxon>Pteriomorphia</taxon>
        <taxon>Ostreida</taxon>
        <taxon>Ostreoidea</taxon>
        <taxon>Ostreidae</taxon>
        <taxon>Magallana</taxon>
    </lineage>
</organism>
<keyword evidence="2" id="KW-1185">Reference proteome</keyword>